<accession>A0ABW5AJN6</accession>
<dbReference type="Proteomes" id="UP001597314">
    <property type="component" value="Unassembled WGS sequence"/>
</dbReference>
<keyword evidence="2" id="KW-1185">Reference proteome</keyword>
<name>A0ABW5AJN6_9BRAD</name>
<sequence length="200" mass="23308">MDWPTRLLPITVISGIALFIAKEAIEWLKRARADKRKRSALRTLLARECELNHWAYKRIKDAIEDIKSNFENQEQHEYSIERRKSGEVIFQRAYRDVRWSSFPLPPVQAEQMGKLMLEVAIIDIDLFASLEAAYDSMINLNHVRQSLIDHIEDEDEGDELAGFFETFPEYGLGELATIKEDLEALYRACTEKSLEGFRIR</sequence>
<protein>
    <submittedName>
        <fullName evidence="1">Uncharacterized protein</fullName>
    </submittedName>
</protein>
<dbReference type="RefSeq" id="WP_378477483.1">
    <property type="nucleotide sequence ID" value="NZ_JBHUIW010000008.1"/>
</dbReference>
<evidence type="ECO:0000313" key="2">
    <source>
        <dbReference type="Proteomes" id="UP001597314"/>
    </source>
</evidence>
<reference evidence="2" key="1">
    <citation type="journal article" date="2019" name="Int. J. Syst. Evol. Microbiol.">
        <title>The Global Catalogue of Microorganisms (GCM) 10K type strain sequencing project: providing services to taxonomists for standard genome sequencing and annotation.</title>
        <authorList>
            <consortium name="The Broad Institute Genomics Platform"/>
            <consortium name="The Broad Institute Genome Sequencing Center for Infectious Disease"/>
            <person name="Wu L."/>
            <person name="Ma J."/>
        </authorList>
    </citation>
    <scope>NUCLEOTIDE SEQUENCE [LARGE SCALE GENOMIC DNA]</scope>
    <source>
        <strain evidence="2">CGMCC 1.6774</strain>
    </source>
</reference>
<proteinExistence type="predicted"/>
<dbReference type="EMBL" id="JBHUIW010000008">
    <property type="protein sequence ID" value="MFD2182302.1"/>
    <property type="molecule type" value="Genomic_DNA"/>
</dbReference>
<gene>
    <name evidence="1" type="ORF">ACFSOX_09075</name>
</gene>
<evidence type="ECO:0000313" key="1">
    <source>
        <dbReference type="EMBL" id="MFD2182302.1"/>
    </source>
</evidence>
<comment type="caution">
    <text evidence="1">The sequence shown here is derived from an EMBL/GenBank/DDBJ whole genome shotgun (WGS) entry which is preliminary data.</text>
</comment>
<organism evidence="1 2">
    <name type="scientific">Rhodoplanes azumiensis</name>
    <dbReference type="NCBI Taxonomy" id="1897628"/>
    <lineage>
        <taxon>Bacteria</taxon>
        <taxon>Pseudomonadati</taxon>
        <taxon>Pseudomonadota</taxon>
        <taxon>Alphaproteobacteria</taxon>
        <taxon>Hyphomicrobiales</taxon>
        <taxon>Nitrobacteraceae</taxon>
        <taxon>Rhodoplanes</taxon>
    </lineage>
</organism>